<evidence type="ECO:0000256" key="2">
    <source>
        <dbReference type="ARBA" id="ARBA00008727"/>
    </source>
</evidence>
<evidence type="ECO:0000256" key="3">
    <source>
        <dbReference type="ARBA" id="ARBA00022692"/>
    </source>
</evidence>
<dbReference type="InterPro" id="IPR007110">
    <property type="entry name" value="Ig-like_dom"/>
</dbReference>
<keyword evidence="7" id="KW-0325">Glycoprotein</keyword>
<dbReference type="PROSITE" id="PS50835">
    <property type="entry name" value="IG_LIKE"/>
    <property type="match status" value="1"/>
</dbReference>
<dbReference type="InterPro" id="IPR036179">
    <property type="entry name" value="Ig-like_dom_sf"/>
</dbReference>
<evidence type="ECO:0000256" key="6">
    <source>
        <dbReference type="ARBA" id="ARBA00023136"/>
    </source>
</evidence>
<comment type="similarity">
    <text evidence="2">Belongs to the FAM187 family.</text>
</comment>
<dbReference type="InterPro" id="IPR013783">
    <property type="entry name" value="Ig-like_fold"/>
</dbReference>
<dbReference type="Gene3D" id="2.60.40.10">
    <property type="entry name" value="Immunoglobulins"/>
    <property type="match status" value="1"/>
</dbReference>
<evidence type="ECO:0000313" key="10">
    <source>
        <dbReference type="Proteomes" id="UP001217089"/>
    </source>
</evidence>
<reference evidence="9 10" key="1">
    <citation type="submission" date="2022-12" db="EMBL/GenBank/DDBJ databases">
        <title>Chromosome-level genome of Tegillarca granosa.</title>
        <authorList>
            <person name="Kim J."/>
        </authorList>
    </citation>
    <scope>NUCLEOTIDE SEQUENCE [LARGE SCALE GENOMIC DNA]</scope>
    <source>
        <strain evidence="9">Teg-2019</strain>
        <tissue evidence="9">Adductor muscle</tissue>
    </source>
</reference>
<keyword evidence="4" id="KW-0732">Signal</keyword>
<dbReference type="SUPFAM" id="SSF48726">
    <property type="entry name" value="Immunoglobulin"/>
    <property type="match status" value="1"/>
</dbReference>
<keyword evidence="6" id="KW-0472">Membrane</keyword>
<comment type="caution">
    <text evidence="9">The sequence shown here is derived from an EMBL/GenBank/DDBJ whole genome shotgun (WGS) entry which is preliminary data.</text>
</comment>
<sequence>MDIDPILISGMLTNLTKYNLLFTSKLNGQQLIRHTRAASPWGYTKKEIKELFDDYYKCLNKKAISNQEHNGINAILALEGQTVTMDCDICVRPDQDISHYNIEWQRLTVEDGVLMYVKENDRIKINRKRSLIFKWVDVVDAGQYFCVRASDQEYETIYQLDVLFRERRKTILEKDSPKQLLKDFSLLTAINVENLDKEGKFGLCMVKKINDKKAIYPVDIPIIKLYLNGIPCRSTALPKEIATIRRIKYRRSETIMGNCMIPCPTVPSQIYVTDSSGKG</sequence>
<accession>A0ABQ9EXR8</accession>
<evidence type="ECO:0000256" key="1">
    <source>
        <dbReference type="ARBA" id="ARBA00004479"/>
    </source>
</evidence>
<dbReference type="InterPro" id="IPR039311">
    <property type="entry name" value="FAM187A/B"/>
</dbReference>
<evidence type="ECO:0000256" key="7">
    <source>
        <dbReference type="ARBA" id="ARBA00023180"/>
    </source>
</evidence>
<gene>
    <name evidence="9" type="ORF">KUTeg_012942</name>
</gene>
<evidence type="ECO:0000256" key="4">
    <source>
        <dbReference type="ARBA" id="ARBA00022729"/>
    </source>
</evidence>
<evidence type="ECO:0000313" key="9">
    <source>
        <dbReference type="EMBL" id="KAJ8308068.1"/>
    </source>
</evidence>
<keyword evidence="10" id="KW-1185">Reference proteome</keyword>
<comment type="subcellular location">
    <subcellularLocation>
        <location evidence="1">Membrane</location>
        <topology evidence="1">Single-pass type I membrane protein</topology>
    </subcellularLocation>
</comment>
<name>A0ABQ9EXR8_TEGGR</name>
<keyword evidence="3" id="KW-0812">Transmembrane</keyword>
<dbReference type="PANTHER" id="PTHR32178">
    <property type="entry name" value="FAM187"/>
    <property type="match status" value="1"/>
</dbReference>
<evidence type="ECO:0000256" key="5">
    <source>
        <dbReference type="ARBA" id="ARBA00022989"/>
    </source>
</evidence>
<protein>
    <recommendedName>
        <fullName evidence="8">Ig-like domain-containing protein</fullName>
    </recommendedName>
</protein>
<dbReference type="EMBL" id="JARBDR010000657">
    <property type="protein sequence ID" value="KAJ8308068.1"/>
    <property type="molecule type" value="Genomic_DNA"/>
</dbReference>
<dbReference type="Proteomes" id="UP001217089">
    <property type="component" value="Unassembled WGS sequence"/>
</dbReference>
<organism evidence="9 10">
    <name type="scientific">Tegillarca granosa</name>
    <name type="common">Malaysian cockle</name>
    <name type="synonym">Anadara granosa</name>
    <dbReference type="NCBI Taxonomy" id="220873"/>
    <lineage>
        <taxon>Eukaryota</taxon>
        <taxon>Metazoa</taxon>
        <taxon>Spiralia</taxon>
        <taxon>Lophotrochozoa</taxon>
        <taxon>Mollusca</taxon>
        <taxon>Bivalvia</taxon>
        <taxon>Autobranchia</taxon>
        <taxon>Pteriomorphia</taxon>
        <taxon>Arcoida</taxon>
        <taxon>Arcoidea</taxon>
        <taxon>Arcidae</taxon>
        <taxon>Tegillarca</taxon>
    </lineage>
</organism>
<dbReference type="PANTHER" id="PTHR32178:SF6">
    <property type="entry name" value="IG-LIKE DOMAIN-CONTAINING PROTEIN"/>
    <property type="match status" value="1"/>
</dbReference>
<proteinExistence type="inferred from homology"/>
<evidence type="ECO:0000259" key="8">
    <source>
        <dbReference type="PROSITE" id="PS50835"/>
    </source>
</evidence>
<feature type="domain" description="Ig-like" evidence="8">
    <location>
        <begin position="79"/>
        <end position="146"/>
    </location>
</feature>
<keyword evidence="5" id="KW-1133">Transmembrane helix</keyword>